<evidence type="ECO:0000313" key="14">
    <source>
        <dbReference type="Proteomes" id="UP000007264"/>
    </source>
</evidence>
<keyword evidence="6" id="KW-0812">Transmembrane</keyword>
<evidence type="ECO:0000256" key="5">
    <source>
        <dbReference type="ARBA" id="ARBA00022679"/>
    </source>
</evidence>
<dbReference type="KEGG" id="csl:COCSUDRAFT_60232"/>
<dbReference type="GeneID" id="17036450"/>
<comment type="similarity">
    <text evidence="3 11">Belongs to the glycosyltransferase 31 family.</text>
</comment>
<dbReference type="STRING" id="574566.I0YJJ6"/>
<gene>
    <name evidence="13" type="ORF">COCSUDRAFT_60232</name>
</gene>
<keyword evidence="4 11" id="KW-0328">Glycosyltransferase</keyword>
<keyword evidence="11" id="KW-0464">Manganese</keyword>
<keyword evidence="5" id="KW-0808">Transferase</keyword>
<keyword evidence="10" id="KW-0472">Membrane</keyword>
<dbReference type="Gene3D" id="3.90.550.50">
    <property type="match status" value="1"/>
</dbReference>
<dbReference type="eggNOG" id="KOG2287">
    <property type="taxonomic scope" value="Eukaryota"/>
</dbReference>
<dbReference type="PANTHER" id="PTHR11214:SF3">
    <property type="entry name" value="BETA-1,3-GALACTOSYLTRANSFERASE 6"/>
    <property type="match status" value="1"/>
</dbReference>
<reference evidence="13 14" key="1">
    <citation type="journal article" date="2012" name="Genome Biol.">
        <title>The genome of the polar eukaryotic microalga coccomyxa subellipsoidea reveals traits of cold adaptation.</title>
        <authorList>
            <person name="Blanc G."/>
            <person name="Agarkova I."/>
            <person name="Grimwood J."/>
            <person name="Kuo A."/>
            <person name="Brueggeman A."/>
            <person name="Dunigan D."/>
            <person name="Gurnon J."/>
            <person name="Ladunga I."/>
            <person name="Lindquist E."/>
            <person name="Lucas S."/>
            <person name="Pangilinan J."/>
            <person name="Proschold T."/>
            <person name="Salamov A."/>
            <person name="Schmutz J."/>
            <person name="Weeks D."/>
            <person name="Yamada T."/>
            <person name="Claverie J.M."/>
            <person name="Grigoriev I."/>
            <person name="Van Etten J."/>
            <person name="Lomsadze A."/>
            <person name="Borodovsky M."/>
        </authorList>
    </citation>
    <scope>NUCLEOTIDE SEQUENCE [LARGE SCALE GENOMIC DNA]</scope>
    <source>
        <strain evidence="13 14">C-169</strain>
    </source>
</reference>
<dbReference type="InterPro" id="IPR002659">
    <property type="entry name" value="Glyco_trans_31"/>
</dbReference>
<comment type="cofactor">
    <cofactor evidence="11">
        <name>Mn(2+)</name>
        <dbReference type="ChEBI" id="CHEBI:29035"/>
    </cofactor>
</comment>
<dbReference type="Proteomes" id="UP000007264">
    <property type="component" value="Unassembled WGS sequence"/>
</dbReference>
<dbReference type="Pfam" id="PF01762">
    <property type="entry name" value="Galactosyl_T"/>
    <property type="match status" value="1"/>
</dbReference>
<keyword evidence="14" id="KW-1185">Reference proteome</keyword>
<comment type="pathway">
    <text evidence="2">Protein modification; protein glycosylation.</text>
</comment>
<protein>
    <recommendedName>
        <fullName evidence="11">Hexosyltransferase</fullName>
        <ecNumber evidence="11">2.4.1.-</ecNumber>
    </recommendedName>
</protein>
<dbReference type="PANTHER" id="PTHR11214">
    <property type="entry name" value="BETA-1,3-N-ACETYLGLUCOSAMINYLTRANSFERASE"/>
    <property type="match status" value="1"/>
</dbReference>
<accession>I0YJJ6</accession>
<evidence type="ECO:0000256" key="12">
    <source>
        <dbReference type="SAM" id="MobiDB-lite"/>
    </source>
</evidence>
<dbReference type="RefSeq" id="XP_005643109.1">
    <property type="nucleotide sequence ID" value="XM_005643052.1"/>
</dbReference>
<dbReference type="UniPathway" id="UPA00378"/>
<evidence type="ECO:0000256" key="11">
    <source>
        <dbReference type="RuleBase" id="RU363063"/>
    </source>
</evidence>
<evidence type="ECO:0000256" key="6">
    <source>
        <dbReference type="ARBA" id="ARBA00022692"/>
    </source>
</evidence>
<sequence>MFLNGQQHSQLPRCWLFEPDDDGTCDKLTKALGSCSSSDLQQKCCSLASVLAARRCHCRLGVPRQAKAQLEHVQHQCISAHHAIVEQQIFNQSPAGADGEAPGSSVAVAVKPGRKVAPGSWADIAKAPERGDTSVDGVAEAESVSGAEGLEASTEGDDGLQGEPTYSTFGSLGGSASSAAAGPVKLFVGVLTAGKNADRRAAIRASWGSDRRLHRVMFFSAKPVDEAVFDELRREAAQKGDIVVLPQIFEHYDNITHQTLEILRAASMDPLATHALKVDDDSYVHVDTLMAVMARVPRRRLFMGHIDRESGGPHREPSSQWYVTKEEWPTESYPYWAHGAGYVLSKDLVREVASGAALKTNNHRIFKLEDVAMGSWIEYIAKEKGWAVQYVSHTGFNFMGCNPTDVVSHYIKPDQARCIHEHEDKTCCSQMGRRRRSRSKSHFLSFFL</sequence>
<evidence type="ECO:0000256" key="2">
    <source>
        <dbReference type="ARBA" id="ARBA00004922"/>
    </source>
</evidence>
<comment type="caution">
    <text evidence="13">The sequence shown here is derived from an EMBL/GenBank/DDBJ whole genome shotgun (WGS) entry which is preliminary data.</text>
</comment>
<evidence type="ECO:0000256" key="3">
    <source>
        <dbReference type="ARBA" id="ARBA00008661"/>
    </source>
</evidence>
<evidence type="ECO:0000256" key="9">
    <source>
        <dbReference type="ARBA" id="ARBA00023034"/>
    </source>
</evidence>
<evidence type="ECO:0000256" key="10">
    <source>
        <dbReference type="ARBA" id="ARBA00023136"/>
    </source>
</evidence>
<evidence type="ECO:0000313" key="13">
    <source>
        <dbReference type="EMBL" id="EIE18565.1"/>
    </source>
</evidence>
<dbReference type="EC" id="2.4.1.-" evidence="11"/>
<keyword evidence="8" id="KW-1133">Transmembrane helix</keyword>
<dbReference type="EMBL" id="AGSI01000023">
    <property type="protein sequence ID" value="EIE18565.1"/>
    <property type="molecule type" value="Genomic_DNA"/>
</dbReference>
<evidence type="ECO:0000256" key="4">
    <source>
        <dbReference type="ARBA" id="ARBA00022676"/>
    </source>
</evidence>
<proteinExistence type="inferred from homology"/>
<feature type="region of interest" description="Disordered" evidence="12">
    <location>
        <begin position="120"/>
        <end position="168"/>
    </location>
</feature>
<organism evidence="13 14">
    <name type="scientific">Coccomyxa subellipsoidea (strain C-169)</name>
    <name type="common">Green microalga</name>
    <dbReference type="NCBI Taxonomy" id="574566"/>
    <lineage>
        <taxon>Eukaryota</taxon>
        <taxon>Viridiplantae</taxon>
        <taxon>Chlorophyta</taxon>
        <taxon>core chlorophytes</taxon>
        <taxon>Trebouxiophyceae</taxon>
        <taxon>Trebouxiophyceae incertae sedis</taxon>
        <taxon>Coccomyxaceae</taxon>
        <taxon>Coccomyxa</taxon>
        <taxon>Coccomyxa subellipsoidea</taxon>
    </lineage>
</organism>
<keyword evidence="9 11" id="KW-0333">Golgi apparatus</keyword>
<dbReference type="GO" id="GO:0008378">
    <property type="term" value="F:galactosyltransferase activity"/>
    <property type="evidence" value="ECO:0007669"/>
    <property type="project" value="TreeGrafter"/>
</dbReference>
<evidence type="ECO:0000256" key="8">
    <source>
        <dbReference type="ARBA" id="ARBA00022989"/>
    </source>
</evidence>
<name>I0YJJ6_COCSC</name>
<dbReference type="AlphaFoldDB" id="I0YJJ6"/>
<evidence type="ECO:0000256" key="7">
    <source>
        <dbReference type="ARBA" id="ARBA00022968"/>
    </source>
</evidence>
<comment type="subcellular location">
    <subcellularLocation>
        <location evidence="1 11">Golgi apparatus membrane</location>
        <topology evidence="1 11">Single-pass type II membrane protein</topology>
    </subcellularLocation>
</comment>
<dbReference type="OrthoDB" id="2139606at2759"/>
<evidence type="ECO:0000256" key="1">
    <source>
        <dbReference type="ARBA" id="ARBA00004323"/>
    </source>
</evidence>
<dbReference type="GO" id="GO:0000139">
    <property type="term" value="C:Golgi membrane"/>
    <property type="evidence" value="ECO:0007669"/>
    <property type="project" value="UniProtKB-SubCell"/>
</dbReference>
<keyword evidence="7" id="KW-0735">Signal-anchor</keyword>